<dbReference type="InterPro" id="IPR025657">
    <property type="entry name" value="RadC_JAB"/>
</dbReference>
<dbReference type="Gene3D" id="3.40.140.10">
    <property type="entry name" value="Cytidine Deaminase, domain 2"/>
    <property type="match status" value="1"/>
</dbReference>
<dbReference type="Proteomes" id="UP000000370">
    <property type="component" value="Chromosome"/>
</dbReference>
<dbReference type="Pfam" id="PF04002">
    <property type="entry name" value="RadC"/>
    <property type="match status" value="1"/>
</dbReference>
<dbReference type="GO" id="GO:0006508">
    <property type="term" value="P:proteolysis"/>
    <property type="evidence" value="ECO:0007669"/>
    <property type="project" value="UniProtKB-KW"/>
</dbReference>
<dbReference type="RefSeq" id="WP_012198200.1">
    <property type="nucleotide sequence ID" value="NC_010001.1"/>
</dbReference>
<dbReference type="PANTHER" id="PTHR30471">
    <property type="entry name" value="DNA REPAIR PROTEIN RADC"/>
    <property type="match status" value="1"/>
</dbReference>
<keyword evidence="2" id="KW-0645">Protease</keyword>
<dbReference type="STRING" id="357809.Cphy_0170"/>
<sequence length="156" mass="17577">MKINVYNTMLNEETRHNELKIEKSIICEDNNKLESPSEIQKLMKEQFQIHKKAEEYVYLVSLDMKCNPLGIFELSHGTVNSSLIMPREIFIRALLSGAVGIIIVHNHPSSDITPSKQDLLVTEKIAQAGNMIGVELLDHIIIGGNEYCSLKEMGVL</sequence>
<keyword evidence="3" id="KW-0479">Metal-binding</keyword>
<evidence type="ECO:0000259" key="7">
    <source>
        <dbReference type="PROSITE" id="PS50249"/>
    </source>
</evidence>
<keyword evidence="6" id="KW-0482">Metalloprotease</keyword>
<dbReference type="eggNOG" id="COG2003">
    <property type="taxonomic scope" value="Bacteria"/>
</dbReference>
<evidence type="ECO:0000256" key="6">
    <source>
        <dbReference type="ARBA" id="ARBA00023049"/>
    </source>
</evidence>
<keyword evidence="5" id="KW-0862">Zinc</keyword>
<evidence type="ECO:0000256" key="1">
    <source>
        <dbReference type="ARBA" id="ARBA00010243"/>
    </source>
</evidence>
<dbReference type="GO" id="GO:0008237">
    <property type="term" value="F:metallopeptidase activity"/>
    <property type="evidence" value="ECO:0007669"/>
    <property type="project" value="UniProtKB-KW"/>
</dbReference>
<evidence type="ECO:0000256" key="2">
    <source>
        <dbReference type="ARBA" id="ARBA00022670"/>
    </source>
</evidence>
<dbReference type="EMBL" id="CP000885">
    <property type="protein sequence ID" value="ABX40557.1"/>
    <property type="molecule type" value="Genomic_DNA"/>
</dbReference>
<reference evidence="9" key="1">
    <citation type="submission" date="2007-11" db="EMBL/GenBank/DDBJ databases">
        <title>Complete genome sequence of Clostridium phytofermentans ISDg.</title>
        <authorList>
            <person name="Leschine S.B."/>
            <person name="Warnick T.A."/>
            <person name="Blanchard J.L."/>
            <person name="Schnell D.J."/>
            <person name="Petit E.L."/>
            <person name="LaTouf W.G."/>
            <person name="Copeland A."/>
            <person name="Lucas S."/>
            <person name="Lapidus A."/>
            <person name="Barry K."/>
            <person name="Glavina del Rio T."/>
            <person name="Dalin E."/>
            <person name="Tice H."/>
            <person name="Pitluck S."/>
            <person name="Kiss H."/>
            <person name="Brettin T."/>
            <person name="Bruce D."/>
            <person name="Detter J.C."/>
            <person name="Han C."/>
            <person name="Kuske C."/>
            <person name="Schmutz J."/>
            <person name="Larimer F."/>
            <person name="Land M."/>
            <person name="Hauser L."/>
            <person name="Kyrpides N."/>
            <person name="Kim E.A."/>
            <person name="Richardson P."/>
        </authorList>
    </citation>
    <scope>NUCLEOTIDE SEQUENCE [LARGE SCALE GENOMIC DNA]</scope>
    <source>
        <strain evidence="9">ATCC 700394 / DSM 18823 / ISDg</strain>
    </source>
</reference>
<accession>A9KR89</accession>
<comment type="similarity">
    <text evidence="1">Belongs to the UPF0758 family.</text>
</comment>
<dbReference type="AlphaFoldDB" id="A9KR89"/>
<evidence type="ECO:0000256" key="5">
    <source>
        <dbReference type="ARBA" id="ARBA00022833"/>
    </source>
</evidence>
<evidence type="ECO:0000256" key="4">
    <source>
        <dbReference type="ARBA" id="ARBA00022801"/>
    </source>
</evidence>
<dbReference type="CDD" id="cd08071">
    <property type="entry name" value="MPN_DUF2466"/>
    <property type="match status" value="1"/>
</dbReference>
<dbReference type="PANTHER" id="PTHR30471:SF3">
    <property type="entry name" value="UPF0758 PROTEIN YEES-RELATED"/>
    <property type="match status" value="1"/>
</dbReference>
<dbReference type="InterPro" id="IPR037518">
    <property type="entry name" value="MPN"/>
</dbReference>
<dbReference type="PROSITE" id="PS50249">
    <property type="entry name" value="MPN"/>
    <property type="match status" value="1"/>
</dbReference>
<feature type="domain" description="MPN" evidence="7">
    <location>
        <begin position="32"/>
        <end position="156"/>
    </location>
</feature>
<name>A9KR89_LACP7</name>
<dbReference type="OrthoDB" id="9804482at2"/>
<organism evidence="8 9">
    <name type="scientific">Lachnoclostridium phytofermentans (strain ATCC 700394 / DSM 18823 / ISDg)</name>
    <name type="common">Clostridium phytofermentans</name>
    <dbReference type="NCBI Taxonomy" id="357809"/>
    <lineage>
        <taxon>Bacteria</taxon>
        <taxon>Bacillati</taxon>
        <taxon>Bacillota</taxon>
        <taxon>Clostridia</taxon>
        <taxon>Lachnospirales</taxon>
        <taxon>Lachnospiraceae</taxon>
    </lineage>
</organism>
<evidence type="ECO:0000313" key="9">
    <source>
        <dbReference type="Proteomes" id="UP000000370"/>
    </source>
</evidence>
<keyword evidence="9" id="KW-1185">Reference proteome</keyword>
<proteinExistence type="inferred from homology"/>
<protein>
    <submittedName>
        <fullName evidence="8">DNA repair protein RadC</fullName>
    </submittedName>
</protein>
<evidence type="ECO:0000313" key="8">
    <source>
        <dbReference type="EMBL" id="ABX40557.1"/>
    </source>
</evidence>
<dbReference type="GO" id="GO:0046872">
    <property type="term" value="F:metal ion binding"/>
    <property type="evidence" value="ECO:0007669"/>
    <property type="project" value="UniProtKB-KW"/>
</dbReference>
<dbReference type="InterPro" id="IPR001405">
    <property type="entry name" value="UPF0758"/>
</dbReference>
<keyword evidence="4" id="KW-0378">Hydrolase</keyword>
<dbReference type="HOGENOM" id="CLU_073529_3_0_9"/>
<evidence type="ECO:0000256" key="3">
    <source>
        <dbReference type="ARBA" id="ARBA00022723"/>
    </source>
</evidence>
<gene>
    <name evidence="8" type="ordered locus">Cphy_0170</name>
</gene>
<dbReference type="KEGG" id="cpy:Cphy_0170"/>